<protein>
    <submittedName>
        <fullName evidence="3">Alpha beta hydrolase</fullName>
    </submittedName>
</protein>
<dbReference type="STRING" id="3076.A0A2P6TNL7"/>
<keyword evidence="3" id="KW-0378">Hydrolase</keyword>
<dbReference type="Proteomes" id="UP000239899">
    <property type="component" value="Unassembled WGS sequence"/>
</dbReference>
<evidence type="ECO:0000313" key="4">
    <source>
        <dbReference type="Proteomes" id="UP000239899"/>
    </source>
</evidence>
<dbReference type="OrthoDB" id="8119704at2759"/>
<accession>A0A2P6TNL7</accession>
<keyword evidence="1" id="KW-0175">Coiled coil</keyword>
<keyword evidence="4" id="KW-1185">Reference proteome</keyword>
<feature type="coiled-coil region" evidence="1">
    <location>
        <begin position="227"/>
        <end position="291"/>
    </location>
</feature>
<comment type="caution">
    <text evidence="3">The sequence shown here is derived from an EMBL/GenBank/DDBJ whole genome shotgun (WGS) entry which is preliminary data.</text>
</comment>
<sequence>MGGMIAQTIAVNHPSAVRAVASVASSFGGQSAPQPPSGIDAILKLLTGDAVDPSLMFPLGGADPAICSFLHDAFSLYYAGIPGYMNAPGSGYGAGTIIPSPLAAVVTAEAKAKQAAAVIQLFKGQGTLARLAKTPHPLLCMGGRKDRLIPDATQAQGHAATPGSWLLPVPDAGHAVPYQHPKQWANQVIMFLNGAQPVRAAAGAGAAAAAAAQTSESSSWRERFKTRYVEEARKQRLKRQARRLKAESTLQVLRLDVHRLEQALVQEQRQLPQLQAQLAALQKARQQASAAALAQVYWQPVAVQQAHGQGVAAVQQPLDAEGAEQDLQQRVAVSQLEVRKLTAALQAARRRAGEAQRKLQALLP</sequence>
<evidence type="ECO:0000259" key="2">
    <source>
        <dbReference type="Pfam" id="PF12697"/>
    </source>
</evidence>
<evidence type="ECO:0000256" key="1">
    <source>
        <dbReference type="SAM" id="Coils"/>
    </source>
</evidence>
<dbReference type="SUPFAM" id="SSF53474">
    <property type="entry name" value="alpha/beta-Hydrolases"/>
    <property type="match status" value="1"/>
</dbReference>
<dbReference type="Gene3D" id="3.40.50.1820">
    <property type="entry name" value="alpha/beta hydrolase"/>
    <property type="match status" value="1"/>
</dbReference>
<dbReference type="EMBL" id="LHPG02000010">
    <property type="protein sequence ID" value="PRW50931.1"/>
    <property type="molecule type" value="Genomic_DNA"/>
</dbReference>
<dbReference type="InterPro" id="IPR029058">
    <property type="entry name" value="AB_hydrolase_fold"/>
</dbReference>
<name>A0A2P6TNL7_CHLSO</name>
<evidence type="ECO:0000313" key="3">
    <source>
        <dbReference type="EMBL" id="PRW50931.1"/>
    </source>
</evidence>
<proteinExistence type="predicted"/>
<feature type="domain" description="AB hydrolase-1" evidence="2">
    <location>
        <begin position="19"/>
        <end position="185"/>
    </location>
</feature>
<dbReference type="GO" id="GO:0016787">
    <property type="term" value="F:hydrolase activity"/>
    <property type="evidence" value="ECO:0007669"/>
    <property type="project" value="UniProtKB-KW"/>
</dbReference>
<gene>
    <name evidence="3" type="ORF">C2E21_5466</name>
</gene>
<reference evidence="3 4" key="1">
    <citation type="journal article" date="2018" name="Plant J.">
        <title>Genome sequences of Chlorella sorokiniana UTEX 1602 and Micractinium conductrix SAG 241.80: implications to maltose excretion by a green alga.</title>
        <authorList>
            <person name="Arriola M.B."/>
            <person name="Velmurugan N."/>
            <person name="Zhang Y."/>
            <person name="Plunkett M.H."/>
            <person name="Hondzo H."/>
            <person name="Barney B.M."/>
        </authorList>
    </citation>
    <scope>NUCLEOTIDE SEQUENCE [LARGE SCALE GENOMIC DNA]</scope>
    <source>
        <strain evidence="4">UTEX 1602</strain>
    </source>
</reference>
<dbReference type="AlphaFoldDB" id="A0A2P6TNL7"/>
<dbReference type="InterPro" id="IPR000073">
    <property type="entry name" value="AB_hydrolase_1"/>
</dbReference>
<organism evidence="3 4">
    <name type="scientific">Chlorella sorokiniana</name>
    <name type="common">Freshwater green alga</name>
    <dbReference type="NCBI Taxonomy" id="3076"/>
    <lineage>
        <taxon>Eukaryota</taxon>
        <taxon>Viridiplantae</taxon>
        <taxon>Chlorophyta</taxon>
        <taxon>core chlorophytes</taxon>
        <taxon>Trebouxiophyceae</taxon>
        <taxon>Chlorellales</taxon>
        <taxon>Chlorellaceae</taxon>
        <taxon>Chlorella clade</taxon>
        <taxon>Chlorella</taxon>
    </lineage>
</organism>
<dbReference type="Pfam" id="PF12697">
    <property type="entry name" value="Abhydrolase_6"/>
    <property type="match status" value="1"/>
</dbReference>